<dbReference type="InterPro" id="IPR050280">
    <property type="entry name" value="OMP_Chaperone_SurA"/>
</dbReference>
<comment type="catalytic activity">
    <reaction evidence="7">
        <text>[protein]-peptidylproline (omega=180) = [protein]-peptidylproline (omega=0)</text>
        <dbReference type="Rhea" id="RHEA:16237"/>
        <dbReference type="Rhea" id="RHEA-COMP:10747"/>
        <dbReference type="Rhea" id="RHEA-COMP:10748"/>
        <dbReference type="ChEBI" id="CHEBI:83833"/>
        <dbReference type="ChEBI" id="CHEBI:83834"/>
        <dbReference type="EC" id="5.2.1.8"/>
    </reaction>
</comment>
<dbReference type="Gene3D" id="3.10.50.40">
    <property type="match status" value="2"/>
</dbReference>
<feature type="domain" description="PpiC" evidence="8">
    <location>
        <begin position="171"/>
        <end position="272"/>
    </location>
</feature>
<accession>A0ABT1VG79</accession>
<keyword evidence="2 7" id="KW-0677">Repeat</keyword>
<evidence type="ECO:0000313" key="9">
    <source>
        <dbReference type="EMBL" id="MCQ8226522.1"/>
    </source>
</evidence>
<evidence type="ECO:0000259" key="8">
    <source>
        <dbReference type="PROSITE" id="PS50198"/>
    </source>
</evidence>
<sequence length="431" mass="47652" precursor="true">MKNWRMLILGVAITANTAFAAPQVVDKVAAVVNNGVVLESDVDNMMRTVKSQAQQANQQLPDDKTLRHQILERQVMDAIILQMGERAGVQINDQQLDQAIQNIAAQNRMSLDQLRSRLAYDGMNYNVYRAQIRKEMTIAEVRNNEVRRRVTILPQEVDTLASQVGAQNTQGTELNISQILLPLSENPTQQQVDDQETLARQLVAQLKGGADFGKLAVTYSADPQALKGGNMGWGKIEELPTLFSQALSTAKKGDIVGPIRSGVGFHILKVNDLRGESKSISVTEVHARHILLKPSPILTDAQAQAKIEQIAADIKSGKTTFAAAAKEFSDDPGSANQGGDLGWASPEIYDPAFRDALLKLQKGQVSQPVHSSFGWHLIQLMDTRQVDKTDAAQKERAYRMLFNRKFAEEAQTWMQEQRASAYVKILDNNGQ</sequence>
<dbReference type="Pfam" id="PF09312">
    <property type="entry name" value="SurA_N"/>
    <property type="match status" value="1"/>
</dbReference>
<keyword evidence="1 7" id="KW-0732">Signal</keyword>
<dbReference type="Gene3D" id="1.10.4030.10">
    <property type="entry name" value="Porin chaperone SurA, peptide-binding domain"/>
    <property type="match status" value="1"/>
</dbReference>
<dbReference type="GO" id="GO:0016853">
    <property type="term" value="F:isomerase activity"/>
    <property type="evidence" value="ECO:0007669"/>
    <property type="project" value="UniProtKB-KW"/>
</dbReference>
<dbReference type="EMBL" id="JANIET010000001">
    <property type="protein sequence ID" value="MCQ8226522.1"/>
    <property type="molecule type" value="Genomic_DNA"/>
</dbReference>
<dbReference type="HAMAP" id="MF_01183">
    <property type="entry name" value="Chaperone_SurA"/>
    <property type="match status" value="1"/>
</dbReference>
<organism evidence="9 10">
    <name type="scientific">Pantoea trifolii</name>
    <dbReference type="NCBI Taxonomy" id="2968030"/>
    <lineage>
        <taxon>Bacteria</taxon>
        <taxon>Pseudomonadati</taxon>
        <taxon>Pseudomonadota</taxon>
        <taxon>Gammaproteobacteria</taxon>
        <taxon>Enterobacterales</taxon>
        <taxon>Erwiniaceae</taxon>
        <taxon>Pantoea</taxon>
    </lineage>
</organism>
<evidence type="ECO:0000256" key="4">
    <source>
        <dbReference type="ARBA" id="ARBA00023110"/>
    </source>
</evidence>
<dbReference type="RefSeq" id="WP_256695579.1">
    <property type="nucleotide sequence ID" value="NZ_JANIES010000001.1"/>
</dbReference>
<reference evidence="9 10" key="1">
    <citation type="submission" date="2022-07" db="EMBL/GenBank/DDBJ databases">
        <title>Pantoea trifolii sp. nov. isolated from root nodules of Trifolium rubens.</title>
        <authorList>
            <person name="Kalita M."/>
            <person name="Wdowiak-Wrobel S."/>
            <person name="Marek-Kozaczuk M."/>
            <person name="Palusinska-Szysz M."/>
            <person name="Sokolowski W."/>
            <person name="Coutinho T."/>
            <person name="Hlahane L."/>
        </authorList>
    </citation>
    <scope>NUCLEOTIDE SEQUENCE [LARGE SCALE GENOMIC DNA]</scope>
    <source>
        <strain evidence="9 10">MMK2</strain>
    </source>
</reference>
<evidence type="ECO:0000256" key="2">
    <source>
        <dbReference type="ARBA" id="ARBA00022737"/>
    </source>
</evidence>
<dbReference type="PANTHER" id="PTHR47637:SF1">
    <property type="entry name" value="CHAPERONE SURA"/>
    <property type="match status" value="1"/>
</dbReference>
<dbReference type="SUPFAM" id="SSF54534">
    <property type="entry name" value="FKBP-like"/>
    <property type="match status" value="2"/>
</dbReference>
<dbReference type="InterPro" id="IPR023034">
    <property type="entry name" value="PPIase_SurA"/>
</dbReference>
<feature type="domain" description="PpiC" evidence="8">
    <location>
        <begin position="282"/>
        <end position="382"/>
    </location>
</feature>
<feature type="signal peptide" evidence="7">
    <location>
        <begin position="1"/>
        <end position="20"/>
    </location>
</feature>
<evidence type="ECO:0000313" key="10">
    <source>
        <dbReference type="Proteomes" id="UP001300015"/>
    </source>
</evidence>
<evidence type="ECO:0000256" key="7">
    <source>
        <dbReference type="HAMAP-Rule" id="MF_01183"/>
    </source>
</evidence>
<protein>
    <recommendedName>
        <fullName evidence="7">Chaperone SurA</fullName>
    </recommendedName>
    <alternativeName>
        <fullName evidence="7">Peptidyl-prolyl cis-trans isomerase SurA</fullName>
        <shortName evidence="7">PPIase SurA</shortName>
        <ecNumber evidence="7">5.2.1.8</ecNumber>
    </alternativeName>
    <alternativeName>
        <fullName evidence="7">Rotamase SurA</fullName>
    </alternativeName>
</protein>
<dbReference type="InterPro" id="IPR027304">
    <property type="entry name" value="Trigger_fact/SurA_dom_sf"/>
</dbReference>
<comment type="domain">
    <text evidence="7">The PPIase activity resides only in the second parvulin domain. The N-terminal region and the C-terminal tail are necessary and sufficient for the chaperone activity of SurA. The PPIase activity is dispensable for SurA to function as a chaperone. The N-terminal region and the C-terminal tail are also required for porin recognition.</text>
</comment>
<name>A0ABT1VG79_9GAMM</name>
<dbReference type="InterPro" id="IPR023058">
    <property type="entry name" value="PPIase_PpiC_CS"/>
</dbReference>
<dbReference type="SUPFAM" id="SSF109998">
    <property type="entry name" value="Triger factor/SurA peptide-binding domain-like"/>
    <property type="match status" value="1"/>
</dbReference>
<gene>
    <name evidence="7 9" type="primary">surA</name>
    <name evidence="9" type="ORF">NQH49_03385</name>
</gene>
<keyword evidence="10" id="KW-1185">Reference proteome</keyword>
<feature type="chain" id="PRO_5044915239" description="Chaperone SurA" evidence="7">
    <location>
        <begin position="21"/>
        <end position="431"/>
    </location>
</feature>
<dbReference type="PROSITE" id="PS50198">
    <property type="entry name" value="PPIC_PPIASE_2"/>
    <property type="match status" value="2"/>
</dbReference>
<keyword evidence="4 7" id="KW-0697">Rotamase</keyword>
<evidence type="ECO:0000256" key="6">
    <source>
        <dbReference type="ARBA" id="ARBA00023235"/>
    </source>
</evidence>
<dbReference type="NCBIfam" id="NF008038">
    <property type="entry name" value="PRK10770.1"/>
    <property type="match status" value="1"/>
</dbReference>
<proteinExistence type="inferred from homology"/>
<dbReference type="PROSITE" id="PS01096">
    <property type="entry name" value="PPIC_PPIASE_1"/>
    <property type="match status" value="1"/>
</dbReference>
<comment type="function">
    <text evidence="7">Chaperone involved in the correct folding and assembly of outer membrane proteins. Recognizes specific patterns of aromatic residues and the orientation of their side chains, which are found more frequently in integral outer membrane proteins. May act in both early periplasmic and late outer membrane-associated steps of protein maturation.</text>
</comment>
<evidence type="ECO:0000256" key="5">
    <source>
        <dbReference type="ARBA" id="ARBA00023186"/>
    </source>
</evidence>
<dbReference type="Pfam" id="PF13616">
    <property type="entry name" value="Rotamase_3"/>
    <property type="match status" value="1"/>
</dbReference>
<dbReference type="InterPro" id="IPR000297">
    <property type="entry name" value="PPIase_PpiC"/>
</dbReference>
<dbReference type="EC" id="5.2.1.8" evidence="7"/>
<dbReference type="InterPro" id="IPR046357">
    <property type="entry name" value="PPIase_dom_sf"/>
</dbReference>
<dbReference type="Proteomes" id="UP001300015">
    <property type="component" value="Unassembled WGS sequence"/>
</dbReference>
<evidence type="ECO:0000256" key="1">
    <source>
        <dbReference type="ARBA" id="ARBA00022729"/>
    </source>
</evidence>
<comment type="caution">
    <text evidence="9">The sequence shown here is derived from an EMBL/GenBank/DDBJ whole genome shotgun (WGS) entry which is preliminary data.</text>
</comment>
<comment type="subcellular location">
    <subcellularLocation>
        <location evidence="7">Periplasm</location>
    </subcellularLocation>
    <text evidence="7">Is capable of associating with the outer membrane.</text>
</comment>
<dbReference type="PANTHER" id="PTHR47637">
    <property type="entry name" value="CHAPERONE SURA"/>
    <property type="match status" value="1"/>
</dbReference>
<evidence type="ECO:0000256" key="3">
    <source>
        <dbReference type="ARBA" id="ARBA00022764"/>
    </source>
</evidence>
<keyword evidence="5 7" id="KW-0143">Chaperone</keyword>
<keyword evidence="6 7" id="KW-0413">Isomerase</keyword>
<keyword evidence="3 7" id="KW-0574">Periplasm</keyword>
<dbReference type="Pfam" id="PF00639">
    <property type="entry name" value="Rotamase"/>
    <property type="match status" value="1"/>
</dbReference>
<dbReference type="InterPro" id="IPR015391">
    <property type="entry name" value="SurA_N"/>
</dbReference>